<dbReference type="Proteomes" id="UP000621500">
    <property type="component" value="Unassembled WGS sequence"/>
</dbReference>
<keyword evidence="3" id="KW-1185">Reference proteome</keyword>
<comment type="caution">
    <text evidence="2">The sequence shown here is derived from an EMBL/GenBank/DDBJ whole genome shotgun (WGS) entry which is preliminary data.</text>
</comment>
<gene>
    <name evidence="2" type="ORF">Pma05_10340</name>
</gene>
<evidence type="ECO:0000259" key="1">
    <source>
        <dbReference type="Pfam" id="PF04738"/>
    </source>
</evidence>
<feature type="domain" description="Lantibiotic dehydratase N-terminal" evidence="1">
    <location>
        <begin position="88"/>
        <end position="397"/>
    </location>
</feature>
<dbReference type="EMBL" id="BONX01000004">
    <property type="protein sequence ID" value="GIG94461.1"/>
    <property type="molecule type" value="Genomic_DNA"/>
</dbReference>
<organism evidence="2 3">
    <name type="scientific">Plantactinospora mayteni</name>
    <dbReference type="NCBI Taxonomy" id="566021"/>
    <lineage>
        <taxon>Bacteria</taxon>
        <taxon>Bacillati</taxon>
        <taxon>Actinomycetota</taxon>
        <taxon>Actinomycetes</taxon>
        <taxon>Micromonosporales</taxon>
        <taxon>Micromonosporaceae</taxon>
        <taxon>Plantactinospora</taxon>
    </lineage>
</organism>
<dbReference type="InterPro" id="IPR006827">
    <property type="entry name" value="Lant_deHydtase_N"/>
</dbReference>
<proteinExistence type="predicted"/>
<evidence type="ECO:0000313" key="2">
    <source>
        <dbReference type="EMBL" id="GIG94461.1"/>
    </source>
</evidence>
<dbReference type="RefSeq" id="WP_203856088.1">
    <property type="nucleotide sequence ID" value="NZ_BAAAZQ010000002.1"/>
</dbReference>
<dbReference type="Pfam" id="PF04738">
    <property type="entry name" value="Lant_dehydr_N"/>
    <property type="match status" value="1"/>
</dbReference>
<protein>
    <submittedName>
        <fullName evidence="2">Lantibiotic dehydratase</fullName>
    </submittedName>
</protein>
<sequence length="794" mass="85949">MRHQVAAETHRRPVTAASASGYDEARLFVDGERGWSLWRLAALRSAGLPFSQLAALVAERELAMPPGADRDDALRRAARRGFDELLADRRLRAALTWQNPEALRTWAADYAAARERVAEGEPRPALHRLGQRQAVIARYAQRYAAKNDTVGFFGPVGWARLGDGPTSLRGTGDLRRHDVRYEVWAIQAVARAWAADPLVWPHLPVRLNPTCTVVDTAVHRPHRSDVALKPAERRVVALLDGTADGPWTVDRLATDSGLAAPEVAAVLHRLRDESVVQLGFRVPICGEPDQQLARQVAAIPDPAIRHRLTERLTALAAARTVATEDVTDPERVLRHLDAIDAALTAAAGHPVRPGPDLTPGGRTPVYLDCREDRDAVIGTDALTDLAAPLAILLDSARWLAGQVGEGAATRLAERYRRLAARRDRVTLAELQLAAADVLSPEAGWLAEVVDDFQLRWAQILPGDGAAEPGTVPVAEARRLADALFPATGRVWAAGRVHSPDLLLRRDRDGGLRWVLGELHVALNTLESRFFLGQADDPAELIAATRSAVAEGRVVPVYPRSATAVSSRSYPPLALDPPGHYRYWSYGANDGHPSGAASTPAAALVVTEHAGELVATCRKAGWAAPVLECFGEFLSAQVVNLFQVRPPRPYAPRVDLGAVTICRRTWRFHPAECGVLPPHSRDPAQDRLRGWAAARGLPRHVFAWVPGEPKPFYVDFAAPVLVENLRKALHRAAGQGGTAGEVTVVEMMPGPDELWLRLPDGTAYTSELRLVAVDPVAGPAPSWRLDGGLAGSVPG</sequence>
<name>A0ABQ4EIA4_9ACTN</name>
<reference evidence="2 3" key="1">
    <citation type="submission" date="2021-01" db="EMBL/GenBank/DDBJ databases">
        <title>Whole genome shotgun sequence of Plantactinospora mayteni NBRC 109088.</title>
        <authorList>
            <person name="Komaki H."/>
            <person name="Tamura T."/>
        </authorList>
    </citation>
    <scope>NUCLEOTIDE SEQUENCE [LARGE SCALE GENOMIC DNA]</scope>
    <source>
        <strain evidence="2 3">NBRC 109088</strain>
    </source>
</reference>
<accession>A0ABQ4EIA4</accession>
<evidence type="ECO:0000313" key="3">
    <source>
        <dbReference type="Proteomes" id="UP000621500"/>
    </source>
</evidence>